<proteinExistence type="predicted"/>
<evidence type="ECO:0000313" key="2">
    <source>
        <dbReference type="Proteomes" id="UP000193558"/>
    </source>
</evidence>
<evidence type="ECO:0000313" key="1">
    <source>
        <dbReference type="EMBL" id="ORM66991.1"/>
    </source>
</evidence>
<accession>A0A1X1CRJ6</accession>
<name>A0A1X1CRJ6_9GAMM</name>
<protein>
    <submittedName>
        <fullName evidence="1">Uncharacterized protein</fullName>
    </submittedName>
</protein>
<dbReference type="EMBL" id="MLFR01000030">
    <property type="protein sequence ID" value="ORM66991.1"/>
    <property type="molecule type" value="Genomic_DNA"/>
</dbReference>
<dbReference type="RefSeq" id="WP_084936762.1">
    <property type="nucleotide sequence ID" value="NZ_MLFR01000030.1"/>
</dbReference>
<dbReference type="AlphaFoldDB" id="A0A1X1CRJ6"/>
<sequence>MNSNVNELIGSDVTWIDESGDSVITARACAYFPDESIIEITSPEELKKLANIAAETCKGFINTSSRTVELVFMPNIQKGLNEGTMRMMTTRSGETLADVVHSVGDKAGQIAGKARVIEGGKLKQLASGAFQLVSFVVAQSHLSEINTELDGIKKSISQLHEKMDNERLADIEGRISYFEKLIKRMSDGEFNDKIPQEISNMIESTIADAHKWKALLANDLKTLQKEIGNIKDNDYFGTGNSYQELKNKIEELNPLIIRRKLLLKISALISWLNACVDPMGKKFTVFDVETKQWQESISAIGEVISRQWDTLLKVSKFNSDELLEHRRYRLRSILTNSVEQSRLTEENFTISLMKMIHSQRNILSQKGKFRVALGFDSTGKLEKAAVVD</sequence>
<reference evidence="1 2" key="1">
    <citation type="journal article" date="2017" name="Antonie Van Leeuwenhoek">
        <title>Phylogenomic resolution of the bacterial genus Pantoea and its relationship with Erwinia and Tatumella.</title>
        <authorList>
            <person name="Palmer M."/>
            <person name="Steenkamp E.T."/>
            <person name="Coetzee M.P."/>
            <person name="Chan W.Y."/>
            <person name="van Zyl E."/>
            <person name="De Maayer P."/>
            <person name="Coutinho T.A."/>
            <person name="Blom J."/>
            <person name="Smits T.H."/>
            <person name="Duffy B."/>
            <person name="Venter S.N."/>
        </authorList>
    </citation>
    <scope>NUCLEOTIDE SEQUENCE [LARGE SCALE GENOMIC DNA]</scope>
    <source>
        <strain evidence="1 2">LMG 26275</strain>
    </source>
</reference>
<gene>
    <name evidence="1" type="ORF">HA51_21695</name>
</gene>
<dbReference type="Proteomes" id="UP000193558">
    <property type="component" value="Unassembled WGS sequence"/>
</dbReference>
<comment type="caution">
    <text evidence="1">The sequence shown here is derived from an EMBL/GenBank/DDBJ whole genome shotgun (WGS) entry which is preliminary data.</text>
</comment>
<organism evidence="1 2">
    <name type="scientific">Pantoea rwandensis</name>
    <dbReference type="NCBI Taxonomy" id="1076550"/>
    <lineage>
        <taxon>Bacteria</taxon>
        <taxon>Pseudomonadati</taxon>
        <taxon>Pseudomonadota</taxon>
        <taxon>Gammaproteobacteria</taxon>
        <taxon>Enterobacterales</taxon>
        <taxon>Erwiniaceae</taxon>
        <taxon>Pantoea</taxon>
    </lineage>
</organism>
<dbReference type="OrthoDB" id="9128717at2"/>